<keyword evidence="2 3" id="KW-0408">Iron</keyword>
<dbReference type="PROSITE" id="PS51471">
    <property type="entry name" value="FE2OG_OXY"/>
    <property type="match status" value="1"/>
</dbReference>
<sequence>MADIPESFMQPLEDQPNLSVDVEFDAKEIPVFDISSINVNLISEIREACKIWGFFQVINHGVDKKLRQKLETVAHNFFQEPLEQKKLIKRDELNPTGFHDSEHTQNVRDWKEVFICFTQDPTEVSASHLLEEVGIRNLSNRWPQHPSSFRETCEEYGKAVSALALRLLHMISLSLGLPVERLDDYFQNQGSYLLVNNYPTCPNPKLTLGVGPHKDPNAFTILAQDEVGGLEVKRKSDGSWIPVQPIPEAFIINIGDCMQVWTNDIYKSVEHRVVVNSTKSRMSIPLFFFPAHTTLVKPLEELVDEKNPARYKGFNWGKFMANRNRSDFEKQEGGIISISDFKIV</sequence>
<dbReference type="PRINTS" id="PR00682">
    <property type="entry name" value="IPNSYNTHASE"/>
</dbReference>
<name>A0A2N9IHA0_FAGSY</name>
<dbReference type="InterPro" id="IPR050231">
    <property type="entry name" value="Iron_ascorbate_oxido_reductase"/>
</dbReference>
<keyword evidence="3" id="KW-0560">Oxidoreductase</keyword>
<accession>A0A2N9IHA0</accession>
<evidence type="ECO:0000256" key="2">
    <source>
        <dbReference type="ARBA" id="ARBA00023004"/>
    </source>
</evidence>
<dbReference type="InterPro" id="IPR027443">
    <property type="entry name" value="IPNS-like_sf"/>
</dbReference>
<dbReference type="InterPro" id="IPR026992">
    <property type="entry name" value="DIOX_N"/>
</dbReference>
<protein>
    <recommendedName>
        <fullName evidence="4">Fe2OG dioxygenase domain-containing protein</fullName>
    </recommendedName>
</protein>
<dbReference type="InterPro" id="IPR005123">
    <property type="entry name" value="Oxoglu/Fe-dep_dioxygenase_dom"/>
</dbReference>
<proteinExistence type="inferred from homology"/>
<dbReference type="Pfam" id="PF14226">
    <property type="entry name" value="DIOX_N"/>
    <property type="match status" value="1"/>
</dbReference>
<evidence type="ECO:0000313" key="5">
    <source>
        <dbReference type="EMBL" id="SPD23838.1"/>
    </source>
</evidence>
<feature type="domain" description="Fe2OG dioxygenase" evidence="4">
    <location>
        <begin position="189"/>
        <end position="290"/>
    </location>
</feature>
<organism evidence="5">
    <name type="scientific">Fagus sylvatica</name>
    <name type="common">Beechnut</name>
    <dbReference type="NCBI Taxonomy" id="28930"/>
    <lineage>
        <taxon>Eukaryota</taxon>
        <taxon>Viridiplantae</taxon>
        <taxon>Streptophyta</taxon>
        <taxon>Embryophyta</taxon>
        <taxon>Tracheophyta</taxon>
        <taxon>Spermatophyta</taxon>
        <taxon>Magnoliopsida</taxon>
        <taxon>eudicotyledons</taxon>
        <taxon>Gunneridae</taxon>
        <taxon>Pentapetalae</taxon>
        <taxon>rosids</taxon>
        <taxon>fabids</taxon>
        <taxon>Fagales</taxon>
        <taxon>Fagaceae</taxon>
        <taxon>Fagus</taxon>
    </lineage>
</organism>
<dbReference type="Pfam" id="PF03171">
    <property type="entry name" value="2OG-FeII_Oxy"/>
    <property type="match status" value="1"/>
</dbReference>
<dbReference type="FunFam" id="2.60.120.330:FF:000012">
    <property type="entry name" value="Gibberellin 20 oxidase 1"/>
    <property type="match status" value="1"/>
</dbReference>
<evidence type="ECO:0000256" key="1">
    <source>
        <dbReference type="ARBA" id="ARBA00022723"/>
    </source>
</evidence>
<dbReference type="AlphaFoldDB" id="A0A2N9IHA0"/>
<dbReference type="GO" id="GO:0046872">
    <property type="term" value="F:metal ion binding"/>
    <property type="evidence" value="ECO:0007669"/>
    <property type="project" value="UniProtKB-KW"/>
</dbReference>
<comment type="similarity">
    <text evidence="3">Belongs to the iron/ascorbate-dependent oxidoreductase family.</text>
</comment>
<reference evidence="5" key="1">
    <citation type="submission" date="2018-02" db="EMBL/GenBank/DDBJ databases">
        <authorList>
            <person name="Cohen D.B."/>
            <person name="Kent A.D."/>
        </authorList>
    </citation>
    <scope>NUCLEOTIDE SEQUENCE</scope>
</reference>
<evidence type="ECO:0000256" key="3">
    <source>
        <dbReference type="RuleBase" id="RU003682"/>
    </source>
</evidence>
<dbReference type="EMBL" id="OIVN01005746">
    <property type="protein sequence ID" value="SPD23838.1"/>
    <property type="molecule type" value="Genomic_DNA"/>
</dbReference>
<dbReference type="SUPFAM" id="SSF51197">
    <property type="entry name" value="Clavaminate synthase-like"/>
    <property type="match status" value="1"/>
</dbReference>
<evidence type="ECO:0000259" key="4">
    <source>
        <dbReference type="PROSITE" id="PS51471"/>
    </source>
</evidence>
<dbReference type="GO" id="GO:0016491">
    <property type="term" value="F:oxidoreductase activity"/>
    <property type="evidence" value="ECO:0007669"/>
    <property type="project" value="UniProtKB-KW"/>
</dbReference>
<dbReference type="Gene3D" id="2.60.120.330">
    <property type="entry name" value="B-lactam Antibiotic, Isopenicillin N Synthase, Chain"/>
    <property type="match status" value="1"/>
</dbReference>
<keyword evidence="1 3" id="KW-0479">Metal-binding</keyword>
<dbReference type="PANTHER" id="PTHR47990">
    <property type="entry name" value="2-OXOGLUTARATE (2OG) AND FE(II)-DEPENDENT OXYGENASE SUPERFAMILY PROTEIN-RELATED"/>
    <property type="match status" value="1"/>
</dbReference>
<gene>
    <name evidence="5" type="ORF">FSB_LOCUS51720</name>
</gene>
<dbReference type="InterPro" id="IPR044861">
    <property type="entry name" value="IPNS-like_FE2OG_OXY"/>
</dbReference>